<protein>
    <recommendedName>
        <fullName evidence="6">FAD-binding PCMH-type domain-containing protein</fullName>
    </recommendedName>
</protein>
<comment type="cofactor">
    <cofactor evidence="1">
        <name>FAD</name>
        <dbReference type="ChEBI" id="CHEBI:57692"/>
    </cofactor>
</comment>
<keyword evidence="4" id="KW-0560">Oxidoreductase</keyword>
<evidence type="ECO:0000256" key="2">
    <source>
        <dbReference type="ARBA" id="ARBA00022630"/>
    </source>
</evidence>
<feature type="domain" description="FAD-binding PCMH-type" evidence="6">
    <location>
        <begin position="66"/>
        <end position="190"/>
    </location>
</feature>
<proteinExistence type="predicted"/>
<feature type="non-terminal residue" evidence="7">
    <location>
        <position position="190"/>
    </location>
</feature>
<dbReference type="Pfam" id="PF01565">
    <property type="entry name" value="FAD_binding_4"/>
    <property type="match status" value="1"/>
</dbReference>
<keyword evidence="3" id="KW-0274">FAD</keyword>
<dbReference type="InterPro" id="IPR036318">
    <property type="entry name" value="FAD-bd_PCMH-like_sf"/>
</dbReference>
<evidence type="ECO:0000256" key="5">
    <source>
        <dbReference type="SAM" id="MobiDB-lite"/>
    </source>
</evidence>
<evidence type="ECO:0000259" key="6">
    <source>
        <dbReference type="PROSITE" id="PS51387"/>
    </source>
</evidence>
<feature type="non-terminal residue" evidence="7">
    <location>
        <position position="1"/>
    </location>
</feature>
<dbReference type="InterPro" id="IPR016169">
    <property type="entry name" value="FAD-bd_PCMH_sub2"/>
</dbReference>
<dbReference type="InterPro" id="IPR051914">
    <property type="entry name" value="FAD-linked_OxidoTrans_Type4"/>
</dbReference>
<dbReference type="Gene3D" id="3.30.465.10">
    <property type="match status" value="1"/>
</dbReference>
<dbReference type="Pfam" id="PF02913">
    <property type="entry name" value="FAD-oxidase_C"/>
    <property type="match status" value="1"/>
</dbReference>
<dbReference type="SUPFAM" id="SSF56176">
    <property type="entry name" value="FAD-binding/transporter-associated domain-like"/>
    <property type="match status" value="1"/>
</dbReference>
<evidence type="ECO:0000256" key="4">
    <source>
        <dbReference type="ARBA" id="ARBA00023002"/>
    </source>
</evidence>
<sequence>QACVNLGGTISGEHGIGLEKQAAMRMIFTEDDLDTQRALKHAFDPENVLNPGKIIPPPGNGDRQQKTSLPAPVLARAQSISKSQAAAAPIMESIRKAASQKQAVMPMGSGTLSYFGNLPVRPAQHLDSLSLAEVIEYDAPNQVITVGAGMSLGALQETLQAHNQWLPLRPPFFHPGATTGSLVSLAVCGP</sequence>
<dbReference type="EMBL" id="BART01035506">
    <property type="protein sequence ID" value="GAH15144.1"/>
    <property type="molecule type" value="Genomic_DNA"/>
</dbReference>
<dbReference type="InterPro" id="IPR016166">
    <property type="entry name" value="FAD-bd_PCMH"/>
</dbReference>
<evidence type="ECO:0000256" key="1">
    <source>
        <dbReference type="ARBA" id="ARBA00001974"/>
    </source>
</evidence>
<comment type="caution">
    <text evidence="7">The sequence shown here is derived from an EMBL/GenBank/DDBJ whole genome shotgun (WGS) entry which is preliminary data.</text>
</comment>
<keyword evidence="2" id="KW-0285">Flavoprotein</keyword>
<evidence type="ECO:0000256" key="3">
    <source>
        <dbReference type="ARBA" id="ARBA00022827"/>
    </source>
</evidence>
<dbReference type="GO" id="GO:0016491">
    <property type="term" value="F:oxidoreductase activity"/>
    <property type="evidence" value="ECO:0007669"/>
    <property type="project" value="UniProtKB-KW"/>
</dbReference>
<organism evidence="7">
    <name type="scientific">marine sediment metagenome</name>
    <dbReference type="NCBI Taxonomy" id="412755"/>
    <lineage>
        <taxon>unclassified sequences</taxon>
        <taxon>metagenomes</taxon>
        <taxon>ecological metagenomes</taxon>
    </lineage>
</organism>
<dbReference type="InterPro" id="IPR016164">
    <property type="entry name" value="FAD-linked_Oxase-like_C"/>
</dbReference>
<dbReference type="FunFam" id="1.10.45.10:FF:000001">
    <property type="entry name" value="D-lactate dehydrogenase mitochondrial"/>
    <property type="match status" value="1"/>
</dbReference>
<dbReference type="GO" id="GO:0071949">
    <property type="term" value="F:FAD binding"/>
    <property type="evidence" value="ECO:0007669"/>
    <property type="project" value="InterPro"/>
</dbReference>
<dbReference type="PROSITE" id="PS51387">
    <property type="entry name" value="FAD_PCMH"/>
    <property type="match status" value="1"/>
</dbReference>
<evidence type="ECO:0000313" key="7">
    <source>
        <dbReference type="EMBL" id="GAH15144.1"/>
    </source>
</evidence>
<dbReference type="Gene3D" id="1.10.45.10">
    <property type="entry name" value="Vanillyl-alcohol Oxidase, Chain A, domain 4"/>
    <property type="match status" value="1"/>
</dbReference>
<dbReference type="PANTHER" id="PTHR42934">
    <property type="entry name" value="GLYCOLATE OXIDASE SUBUNIT GLCD"/>
    <property type="match status" value="1"/>
</dbReference>
<dbReference type="PANTHER" id="PTHR42934:SF1">
    <property type="entry name" value="GLYCOLATE OXIDASE SUBUNIT GLCD"/>
    <property type="match status" value="1"/>
</dbReference>
<reference evidence="7" key="1">
    <citation type="journal article" date="2014" name="Front. Microbiol.">
        <title>High frequency of phylogenetically diverse reductive dehalogenase-homologous genes in deep subseafloor sedimentary metagenomes.</title>
        <authorList>
            <person name="Kawai M."/>
            <person name="Futagami T."/>
            <person name="Toyoda A."/>
            <person name="Takaki Y."/>
            <person name="Nishi S."/>
            <person name="Hori S."/>
            <person name="Arai W."/>
            <person name="Tsubouchi T."/>
            <person name="Morono Y."/>
            <person name="Uchiyama I."/>
            <person name="Ito T."/>
            <person name="Fujiyama A."/>
            <person name="Inagaki F."/>
            <person name="Takami H."/>
        </authorList>
    </citation>
    <scope>NUCLEOTIDE SEQUENCE</scope>
    <source>
        <strain evidence="7">Expedition CK06-06</strain>
    </source>
</reference>
<dbReference type="InterPro" id="IPR004113">
    <property type="entry name" value="FAD-bd_oxidored_4_C"/>
</dbReference>
<dbReference type="SUPFAM" id="SSF55103">
    <property type="entry name" value="FAD-linked oxidases, C-terminal domain"/>
    <property type="match status" value="1"/>
</dbReference>
<accession>X1EDC6</accession>
<name>X1EDC6_9ZZZZ</name>
<feature type="region of interest" description="Disordered" evidence="5">
    <location>
        <begin position="48"/>
        <end position="67"/>
    </location>
</feature>
<gene>
    <name evidence="7" type="ORF">S01H4_60272</name>
</gene>
<dbReference type="AlphaFoldDB" id="X1EDC6"/>
<dbReference type="InterPro" id="IPR016171">
    <property type="entry name" value="Vanillyl_alc_oxidase_C-sub2"/>
</dbReference>
<dbReference type="InterPro" id="IPR006094">
    <property type="entry name" value="Oxid_FAD_bind_N"/>
</dbReference>